<evidence type="ECO:0000313" key="2">
    <source>
        <dbReference type="EMBL" id="SVD71512.1"/>
    </source>
</evidence>
<feature type="non-terminal residue" evidence="2">
    <location>
        <position position="213"/>
    </location>
</feature>
<organism evidence="2">
    <name type="scientific">marine metagenome</name>
    <dbReference type="NCBI Taxonomy" id="408172"/>
    <lineage>
        <taxon>unclassified sequences</taxon>
        <taxon>metagenomes</taxon>
        <taxon>ecological metagenomes</taxon>
    </lineage>
</organism>
<dbReference type="EMBL" id="UINC01168469">
    <property type="protein sequence ID" value="SVD71512.1"/>
    <property type="molecule type" value="Genomic_DNA"/>
</dbReference>
<protein>
    <submittedName>
        <fullName evidence="2">Uncharacterized protein</fullName>
    </submittedName>
</protein>
<accession>A0A382XK61</accession>
<dbReference type="SUPFAM" id="SSF81853">
    <property type="entry name" value="Family 10 polysaccharide lyase"/>
    <property type="match status" value="1"/>
</dbReference>
<proteinExistence type="predicted"/>
<dbReference type="Gene3D" id="1.50.10.20">
    <property type="match status" value="1"/>
</dbReference>
<name>A0A382XK61_9ZZZZ</name>
<evidence type="ECO:0000256" key="1">
    <source>
        <dbReference type="SAM" id="Phobius"/>
    </source>
</evidence>
<reference evidence="2" key="1">
    <citation type="submission" date="2018-05" db="EMBL/GenBank/DDBJ databases">
        <authorList>
            <person name="Lanie J.A."/>
            <person name="Ng W.-L."/>
            <person name="Kazmierczak K.M."/>
            <person name="Andrzejewski T.M."/>
            <person name="Davidsen T.M."/>
            <person name="Wayne K.J."/>
            <person name="Tettelin H."/>
            <person name="Glass J.I."/>
            <person name="Rusch D."/>
            <person name="Podicherti R."/>
            <person name="Tsui H.-C.T."/>
            <person name="Winkler M.E."/>
        </authorList>
    </citation>
    <scope>NUCLEOTIDE SEQUENCE</scope>
</reference>
<feature type="transmembrane region" description="Helical" evidence="1">
    <location>
        <begin position="21"/>
        <end position="46"/>
    </location>
</feature>
<keyword evidence="1" id="KW-1133">Transmembrane helix</keyword>
<keyword evidence="1" id="KW-0812">Transmembrane</keyword>
<sequence>MSIHARLNPEAQSNLDAQRRASIFTSLIIAILSVILVVLILFFILLPSLAIKSPIIVAYSSGSEEEDPLQQKRITREVTPKPNAPSSSMAKVMASATPSPTAVPIPEIEAVPALTYGFRDDIGKGWGTGGNGGGGGFGRIPATMRKRCSAADRMRRLKQSGGNEACEEAVVKALRWFKKVQRRDGSWGGSSQVAQTGLVLLAYLGHCETPLSE</sequence>
<gene>
    <name evidence="2" type="ORF">METZ01_LOCUS424366</name>
</gene>
<keyword evidence="1" id="KW-0472">Membrane</keyword>
<dbReference type="AlphaFoldDB" id="A0A382XK61"/>